<organism evidence="1 2">
    <name type="scientific">Azospirillum cavernae</name>
    <dbReference type="NCBI Taxonomy" id="2320860"/>
    <lineage>
        <taxon>Bacteria</taxon>
        <taxon>Pseudomonadati</taxon>
        <taxon>Pseudomonadota</taxon>
        <taxon>Alphaproteobacteria</taxon>
        <taxon>Rhodospirillales</taxon>
        <taxon>Azospirillaceae</taxon>
        <taxon>Azospirillum</taxon>
    </lineage>
</organism>
<dbReference type="EMBL" id="QYUL01000004">
    <property type="protein sequence ID" value="RJF78110.1"/>
    <property type="molecule type" value="Genomic_DNA"/>
</dbReference>
<proteinExistence type="predicted"/>
<keyword evidence="2" id="KW-1185">Reference proteome</keyword>
<dbReference type="RefSeq" id="WP_119833252.1">
    <property type="nucleotide sequence ID" value="NZ_QYUL01000004.1"/>
</dbReference>
<evidence type="ECO:0000313" key="2">
    <source>
        <dbReference type="Proteomes" id="UP000283458"/>
    </source>
</evidence>
<dbReference type="Proteomes" id="UP000283458">
    <property type="component" value="Unassembled WGS sequence"/>
</dbReference>
<comment type="caution">
    <text evidence="1">The sequence shown here is derived from an EMBL/GenBank/DDBJ whole genome shotgun (WGS) entry which is preliminary data.</text>
</comment>
<reference evidence="1 2" key="1">
    <citation type="submission" date="2018-09" db="EMBL/GenBank/DDBJ databases">
        <authorList>
            <person name="Zhu H."/>
        </authorList>
    </citation>
    <scope>NUCLEOTIDE SEQUENCE [LARGE SCALE GENOMIC DNA]</scope>
    <source>
        <strain evidence="1 2">K2W22B-5</strain>
    </source>
</reference>
<accession>A0A418VPB1</accession>
<protein>
    <submittedName>
        <fullName evidence="1">Uncharacterized protein</fullName>
    </submittedName>
</protein>
<gene>
    <name evidence="1" type="ORF">D3877_23560</name>
</gene>
<evidence type="ECO:0000313" key="1">
    <source>
        <dbReference type="EMBL" id="RJF78110.1"/>
    </source>
</evidence>
<dbReference type="AlphaFoldDB" id="A0A418VPB1"/>
<sequence>MLHGYATLAIQDRTTGETREVIVRANTVVDAERIANDYANDRNYRRADQPAEVKIVRRF</sequence>
<name>A0A418VPB1_9PROT</name>